<proteinExistence type="predicted"/>
<protein>
    <submittedName>
        <fullName evidence="5">ABC transporter ATP-binding protein</fullName>
    </submittedName>
</protein>
<accession>A0ABT6TQZ0</accession>
<reference evidence="5" key="1">
    <citation type="submission" date="2023-04" db="EMBL/GenBank/DDBJ databases">
        <title>Comparative genomic analysis of Cohnella hashimotonis sp. nov., isolated from the International Space Station.</title>
        <authorList>
            <person name="Venkateswaran K."/>
            <person name="Simpson A."/>
        </authorList>
    </citation>
    <scope>NUCLEOTIDE SEQUENCE</scope>
    <source>
        <strain evidence="5">F6_2S_P_1</strain>
    </source>
</reference>
<keyword evidence="6" id="KW-1185">Reference proteome</keyword>
<dbReference type="CDD" id="cd03293">
    <property type="entry name" value="ABC_NrtD_SsuB_transporters"/>
    <property type="match status" value="1"/>
</dbReference>
<dbReference type="InterPro" id="IPR027417">
    <property type="entry name" value="P-loop_NTPase"/>
</dbReference>
<dbReference type="PROSITE" id="PS50893">
    <property type="entry name" value="ABC_TRANSPORTER_2"/>
    <property type="match status" value="1"/>
</dbReference>
<evidence type="ECO:0000256" key="3">
    <source>
        <dbReference type="ARBA" id="ARBA00022840"/>
    </source>
</evidence>
<evidence type="ECO:0000256" key="1">
    <source>
        <dbReference type="ARBA" id="ARBA00022448"/>
    </source>
</evidence>
<dbReference type="GO" id="GO:0005524">
    <property type="term" value="F:ATP binding"/>
    <property type="evidence" value="ECO:0007669"/>
    <property type="project" value="UniProtKB-KW"/>
</dbReference>
<dbReference type="InterPro" id="IPR003439">
    <property type="entry name" value="ABC_transporter-like_ATP-bd"/>
</dbReference>
<organism evidence="5 6">
    <name type="scientific">Cohnella hashimotonis</name>
    <dbReference type="NCBI Taxonomy" id="2826895"/>
    <lineage>
        <taxon>Bacteria</taxon>
        <taxon>Bacillati</taxon>
        <taxon>Bacillota</taxon>
        <taxon>Bacilli</taxon>
        <taxon>Bacillales</taxon>
        <taxon>Paenibacillaceae</taxon>
        <taxon>Cohnella</taxon>
    </lineage>
</organism>
<dbReference type="InterPro" id="IPR050166">
    <property type="entry name" value="ABC_transporter_ATP-bind"/>
</dbReference>
<dbReference type="SMART" id="SM00382">
    <property type="entry name" value="AAA"/>
    <property type="match status" value="1"/>
</dbReference>
<evidence type="ECO:0000259" key="4">
    <source>
        <dbReference type="PROSITE" id="PS50893"/>
    </source>
</evidence>
<dbReference type="Proteomes" id="UP001161691">
    <property type="component" value="Unassembled WGS sequence"/>
</dbReference>
<dbReference type="PANTHER" id="PTHR42788:SF13">
    <property type="entry name" value="ALIPHATIC SULFONATES IMPORT ATP-BINDING PROTEIN SSUB"/>
    <property type="match status" value="1"/>
</dbReference>
<dbReference type="PANTHER" id="PTHR42788">
    <property type="entry name" value="TAURINE IMPORT ATP-BINDING PROTEIN-RELATED"/>
    <property type="match status" value="1"/>
</dbReference>
<keyword evidence="2" id="KW-0547">Nucleotide-binding</keyword>
<feature type="domain" description="ABC transporter" evidence="4">
    <location>
        <begin position="28"/>
        <end position="257"/>
    </location>
</feature>
<evidence type="ECO:0000313" key="6">
    <source>
        <dbReference type="Proteomes" id="UP001161691"/>
    </source>
</evidence>
<dbReference type="Gene3D" id="3.40.50.300">
    <property type="entry name" value="P-loop containing nucleotide triphosphate hydrolases"/>
    <property type="match status" value="1"/>
</dbReference>
<dbReference type="EMBL" id="JAGRPV010000001">
    <property type="protein sequence ID" value="MDI4649139.1"/>
    <property type="molecule type" value="Genomic_DNA"/>
</dbReference>
<evidence type="ECO:0000256" key="2">
    <source>
        <dbReference type="ARBA" id="ARBA00022741"/>
    </source>
</evidence>
<dbReference type="PROSITE" id="PS00211">
    <property type="entry name" value="ABC_TRANSPORTER_1"/>
    <property type="match status" value="1"/>
</dbReference>
<name>A0ABT6TQZ0_9BACL</name>
<keyword evidence="1" id="KW-0813">Transport</keyword>
<dbReference type="InterPro" id="IPR003593">
    <property type="entry name" value="AAA+_ATPase"/>
</dbReference>
<gene>
    <name evidence="5" type="ORF">KB449_29655</name>
</gene>
<dbReference type="Pfam" id="PF00005">
    <property type="entry name" value="ABC_tran"/>
    <property type="match status" value="1"/>
</dbReference>
<dbReference type="SUPFAM" id="SSF52540">
    <property type="entry name" value="P-loop containing nucleoside triphosphate hydrolases"/>
    <property type="match status" value="1"/>
</dbReference>
<sequence>MSSVLDIAPLAPAVGEVRGPRAAAAVSVRNVDLTYGRGDKRKKVLADLSLDIADGEFVVVLGASGSGKTSLLRLLAGYECAETGSVEMLGAAGGKPRPEVGVVFQHANLFPWLTVRRNAEFGLRMRGAGKREREEIAAEALAQVGLSDAGHQLPYQLSGGMKQRAAIARTLAADPKIVLMDEPFGALDAITREHLQTLVKSLWLQKRRTFFFITHDVDEALYLGTRIIVLNGAPARIGTDKPNPLSGGTDSVSKLRQHPDYATEREYWLRRLDRH</sequence>
<dbReference type="InterPro" id="IPR017871">
    <property type="entry name" value="ABC_transporter-like_CS"/>
</dbReference>
<keyword evidence="3 5" id="KW-0067">ATP-binding</keyword>
<dbReference type="RefSeq" id="WP_282911800.1">
    <property type="nucleotide sequence ID" value="NZ_JAGRPV010000001.1"/>
</dbReference>
<evidence type="ECO:0000313" key="5">
    <source>
        <dbReference type="EMBL" id="MDI4649139.1"/>
    </source>
</evidence>
<comment type="caution">
    <text evidence="5">The sequence shown here is derived from an EMBL/GenBank/DDBJ whole genome shotgun (WGS) entry which is preliminary data.</text>
</comment>